<name>A0A437LZ21_9PROT</name>
<dbReference type="AlphaFoldDB" id="A0A437LZ21"/>
<dbReference type="CDD" id="cd00761">
    <property type="entry name" value="Glyco_tranf_GTA_type"/>
    <property type="match status" value="1"/>
</dbReference>
<dbReference type="SUPFAM" id="SSF53448">
    <property type="entry name" value="Nucleotide-diphospho-sugar transferases"/>
    <property type="match status" value="1"/>
</dbReference>
<dbReference type="SUPFAM" id="SSF53756">
    <property type="entry name" value="UDP-Glycosyltransferase/glycogen phosphorylase"/>
    <property type="match status" value="1"/>
</dbReference>
<comment type="caution">
    <text evidence="2">The sequence shown here is derived from an EMBL/GenBank/DDBJ whole genome shotgun (WGS) entry which is preliminary data.</text>
</comment>
<gene>
    <name evidence="2" type="ORF">EOD42_23580</name>
</gene>
<dbReference type="Pfam" id="PF00535">
    <property type="entry name" value="Glycos_transf_2"/>
    <property type="match status" value="1"/>
</dbReference>
<dbReference type="Pfam" id="PF13692">
    <property type="entry name" value="Glyco_trans_1_4"/>
    <property type="match status" value="1"/>
</dbReference>
<proteinExistence type="predicted"/>
<evidence type="ECO:0000313" key="3">
    <source>
        <dbReference type="Proteomes" id="UP000282957"/>
    </source>
</evidence>
<keyword evidence="3" id="KW-1185">Reference proteome</keyword>
<protein>
    <submittedName>
        <fullName evidence="2">Glycosyltransferase</fullName>
    </submittedName>
</protein>
<evidence type="ECO:0000313" key="2">
    <source>
        <dbReference type="EMBL" id="RVT90615.1"/>
    </source>
</evidence>
<dbReference type="InterPro" id="IPR029044">
    <property type="entry name" value="Nucleotide-diphossugar_trans"/>
</dbReference>
<dbReference type="PANTHER" id="PTHR43685:SF2">
    <property type="entry name" value="GLYCOSYLTRANSFERASE 2-LIKE DOMAIN-CONTAINING PROTEIN"/>
    <property type="match status" value="1"/>
</dbReference>
<accession>A0A437LZ21</accession>
<sequence length="860" mass="93505">MLPGDGARRGIRDRLARAGRPRAWRRADAGAAGPVGRGMMNAGDVTIACVIPAYGQPGLLPEAIESAMAQSLPGVAAVIVDDGCPFPETQALARAACARHPGRVHVLRQPNGGLSAARNTGIDYALAVFPALRAAYMLDADNRIEPHFLRRALTVLEEGGPGTGWAYPDIDSLGMEDCSDTSGEFSLLCLMQDNYCEAGSLIARELLETGLRFDTSLRQGFEDAEFWLRAARAGFRGRYVPHSGFRYRRRAESMLADSERMRPLLQEELRRRNRDLWNPRRILEMEARELPRHALLLAGGGPVRLFLDPAETDREISRDAFGAMLGRARSDPAAHHVPAVVAIAEPAALEALARQGLLHNAFWFASVLLRHRRVAGIVLDEAGQDRIVFRHRGGSLEDAQLIFLRGQDMASEPQRLLADLAEGDTWRMNLFMPGAPEATGAAEAEARAALAVPAEAPAAPWRRSWRVARSTVADQLYASVGVCAPWPRRRSGRDIAIIQPLHARGGVERVLLRQAEVLRGAGWTPHLVVTERAEAELLPGTREAYETINFFPGFGPEGAPDPEREYFGAPTAAYGHDPNSVDGLGLLFGMDAALITHSLAGHALAARLRRFGVRCFMGLHLAERGAWNQPVGQAFTGLAYEHAYEGALVISEQLRRWCIGQGWPASKLILVPNAPGYESQASAVARRVAGRRPRALFLGRLDAQKGLERLSQTIRASQDFIEWRIAGKPVLDGAPPELGIEIEPPADSAGDLDALYSWADILFLPSHFEGVPLTILEAQRLGCVPLATDVGAVAEIVTHGQDGWLLPNDGTCTAEALSALRRLAAEPALLSALSAAAIERLRGRGWAAMMRPFLERLETP</sequence>
<dbReference type="EMBL" id="SACL01000013">
    <property type="protein sequence ID" value="RVT90615.1"/>
    <property type="molecule type" value="Genomic_DNA"/>
</dbReference>
<dbReference type="PANTHER" id="PTHR43685">
    <property type="entry name" value="GLYCOSYLTRANSFERASE"/>
    <property type="match status" value="1"/>
</dbReference>
<dbReference type="Proteomes" id="UP000282957">
    <property type="component" value="Unassembled WGS sequence"/>
</dbReference>
<reference evidence="2 3" key="1">
    <citation type="submission" date="2019-01" db="EMBL/GenBank/DDBJ databases">
        <authorList>
            <person name="Chen W.-M."/>
        </authorList>
    </citation>
    <scope>NUCLEOTIDE SEQUENCE [LARGE SCALE GENOMIC DNA]</scope>
    <source>
        <strain evidence="2 3">CCP-6</strain>
    </source>
</reference>
<organism evidence="2 3">
    <name type="scientific">Rhodovarius crocodyli</name>
    <dbReference type="NCBI Taxonomy" id="1979269"/>
    <lineage>
        <taxon>Bacteria</taxon>
        <taxon>Pseudomonadati</taxon>
        <taxon>Pseudomonadota</taxon>
        <taxon>Alphaproteobacteria</taxon>
        <taxon>Acetobacterales</taxon>
        <taxon>Roseomonadaceae</taxon>
        <taxon>Rhodovarius</taxon>
    </lineage>
</organism>
<dbReference type="Gene3D" id="3.90.550.10">
    <property type="entry name" value="Spore Coat Polysaccharide Biosynthesis Protein SpsA, Chain A"/>
    <property type="match status" value="1"/>
</dbReference>
<feature type="domain" description="Glycosyltransferase 2-like" evidence="1">
    <location>
        <begin position="50"/>
        <end position="161"/>
    </location>
</feature>
<dbReference type="GO" id="GO:0016740">
    <property type="term" value="F:transferase activity"/>
    <property type="evidence" value="ECO:0007669"/>
    <property type="project" value="UniProtKB-KW"/>
</dbReference>
<dbReference type="CDD" id="cd03801">
    <property type="entry name" value="GT4_PimA-like"/>
    <property type="match status" value="1"/>
</dbReference>
<dbReference type="InterPro" id="IPR050834">
    <property type="entry name" value="Glycosyltransf_2"/>
</dbReference>
<dbReference type="Gene3D" id="3.40.50.2000">
    <property type="entry name" value="Glycogen Phosphorylase B"/>
    <property type="match status" value="1"/>
</dbReference>
<evidence type="ECO:0000259" key="1">
    <source>
        <dbReference type="Pfam" id="PF00535"/>
    </source>
</evidence>
<dbReference type="OrthoDB" id="9790710at2"/>
<keyword evidence="2" id="KW-0808">Transferase</keyword>
<dbReference type="InterPro" id="IPR001173">
    <property type="entry name" value="Glyco_trans_2-like"/>
</dbReference>